<dbReference type="STRING" id="364199.SAMN04489858_11554"/>
<evidence type="ECO:0000256" key="1">
    <source>
        <dbReference type="ARBA" id="ARBA00006987"/>
    </source>
</evidence>
<keyword evidence="2" id="KW-0732">Signal</keyword>
<dbReference type="Gene3D" id="3.40.190.150">
    <property type="entry name" value="Bordetella uptake gene, domain 1"/>
    <property type="match status" value="1"/>
</dbReference>
<feature type="chain" id="PRO_5011594441" evidence="2">
    <location>
        <begin position="24"/>
        <end position="318"/>
    </location>
</feature>
<protein>
    <submittedName>
        <fullName evidence="3">Tripartite-type tricarboxylate transporter, receptor component TctC</fullName>
    </submittedName>
</protein>
<dbReference type="PANTHER" id="PTHR42928">
    <property type="entry name" value="TRICARBOXYLATE-BINDING PROTEIN"/>
    <property type="match status" value="1"/>
</dbReference>
<name>A0A1I0IC03_9RHOB</name>
<keyword evidence="3" id="KW-0675">Receptor</keyword>
<organism evidence="3 4">
    <name type="scientific">Paracoccus homiensis</name>
    <dbReference type="NCBI Taxonomy" id="364199"/>
    <lineage>
        <taxon>Bacteria</taxon>
        <taxon>Pseudomonadati</taxon>
        <taxon>Pseudomonadota</taxon>
        <taxon>Alphaproteobacteria</taxon>
        <taxon>Rhodobacterales</taxon>
        <taxon>Paracoccaceae</taxon>
        <taxon>Paracoccus</taxon>
    </lineage>
</organism>
<feature type="signal peptide" evidence="2">
    <location>
        <begin position="1"/>
        <end position="23"/>
    </location>
</feature>
<dbReference type="AlphaFoldDB" id="A0A1I0IC03"/>
<evidence type="ECO:0000313" key="3">
    <source>
        <dbReference type="EMBL" id="SET94047.1"/>
    </source>
</evidence>
<sequence length="318" mass="32567">MENLFKPLAMAAAMTIAPTLSLADDWAPPGPITMMIGFSAGGGADTQARLIAQGLEEKYGWKVLPQQLTGNSGLSLAAELAKAPADGSVIGMVVSETLTYSALAVGDPGLQLENFTSLATTAKFELGLVAMAGGAFDSWDKVATAGTEGTPIRFGIASDRQGDVAYLFGQAVGIDWNIVPVKGGAGVMNGLRGGDLDLGWVAGAQSKPVQQGEMVNIASGIQTALTDSPDAPLITDLGSPFVIDGYFMFIAPGDLAPQARTAIGAAISDVINDPATEANALITKSFGGPDVITGDALDTRMQQLLDDAAHLLEQANAS</sequence>
<keyword evidence="4" id="KW-1185">Reference proteome</keyword>
<dbReference type="Gene3D" id="3.40.190.10">
    <property type="entry name" value="Periplasmic binding protein-like II"/>
    <property type="match status" value="1"/>
</dbReference>
<evidence type="ECO:0000256" key="2">
    <source>
        <dbReference type="SAM" id="SignalP"/>
    </source>
</evidence>
<gene>
    <name evidence="3" type="ORF">SAMN04489858_11554</name>
</gene>
<accession>A0A1I0IC03</accession>
<comment type="similarity">
    <text evidence="1">Belongs to the UPF0065 (bug) family.</text>
</comment>
<reference evidence="3 4" key="1">
    <citation type="submission" date="2016-10" db="EMBL/GenBank/DDBJ databases">
        <authorList>
            <person name="de Groot N.N."/>
        </authorList>
    </citation>
    <scope>NUCLEOTIDE SEQUENCE [LARGE SCALE GENOMIC DNA]</scope>
    <source>
        <strain evidence="3 4">DSM 17862</strain>
    </source>
</reference>
<dbReference type="RefSeq" id="WP_245739489.1">
    <property type="nucleotide sequence ID" value="NZ_FOHO01000015.1"/>
</dbReference>
<dbReference type="Proteomes" id="UP000199180">
    <property type="component" value="Unassembled WGS sequence"/>
</dbReference>
<dbReference type="Pfam" id="PF03401">
    <property type="entry name" value="TctC"/>
    <property type="match status" value="1"/>
</dbReference>
<dbReference type="InterPro" id="IPR005064">
    <property type="entry name" value="BUG"/>
</dbReference>
<dbReference type="EMBL" id="FOHO01000015">
    <property type="protein sequence ID" value="SET94047.1"/>
    <property type="molecule type" value="Genomic_DNA"/>
</dbReference>
<proteinExistence type="inferred from homology"/>
<dbReference type="InterPro" id="IPR042100">
    <property type="entry name" value="Bug_dom1"/>
</dbReference>
<dbReference type="PANTHER" id="PTHR42928:SF5">
    <property type="entry name" value="BLR1237 PROTEIN"/>
    <property type="match status" value="1"/>
</dbReference>
<evidence type="ECO:0000313" key="4">
    <source>
        <dbReference type="Proteomes" id="UP000199180"/>
    </source>
</evidence>